<dbReference type="AlphaFoldDB" id="A0A179SY22"/>
<dbReference type="PANTHER" id="PTHR43401:SF3">
    <property type="entry name" value="L-GALACTONATE-5-DEHYDROGENASE"/>
    <property type="match status" value="1"/>
</dbReference>
<dbReference type="InterPro" id="IPR050129">
    <property type="entry name" value="Zn_alcohol_dh"/>
</dbReference>
<feature type="domain" description="Alcohol dehydrogenase-like N-terminal" evidence="3">
    <location>
        <begin position="24"/>
        <end position="131"/>
    </location>
</feature>
<dbReference type="InterPro" id="IPR013154">
    <property type="entry name" value="ADH-like_N"/>
</dbReference>
<dbReference type="STRING" id="152268.A6K24_22980"/>
<dbReference type="CDD" id="cd08261">
    <property type="entry name" value="Zn_ADH7"/>
    <property type="match status" value="1"/>
</dbReference>
<dbReference type="SUPFAM" id="SSF51735">
    <property type="entry name" value="NAD(P)-binding Rossmann-fold domains"/>
    <property type="match status" value="1"/>
</dbReference>
<dbReference type="PANTHER" id="PTHR43401">
    <property type="entry name" value="L-THREONINE 3-DEHYDROGENASE"/>
    <property type="match status" value="1"/>
</dbReference>
<reference evidence="5" key="1">
    <citation type="submission" date="2016-04" db="EMBL/GenBank/DDBJ databases">
        <authorList>
            <person name="Lyu Z."/>
            <person name="Lyu W."/>
        </authorList>
    </citation>
    <scope>NUCLEOTIDE SEQUENCE [LARGE SCALE GENOMIC DNA]</scope>
    <source>
        <strain evidence="5">C44</strain>
    </source>
</reference>
<evidence type="ECO:0000259" key="3">
    <source>
        <dbReference type="Pfam" id="PF08240"/>
    </source>
</evidence>
<evidence type="ECO:0000256" key="1">
    <source>
        <dbReference type="ARBA" id="ARBA00023002"/>
    </source>
</evidence>
<dbReference type="GO" id="GO:0016491">
    <property type="term" value="F:oxidoreductase activity"/>
    <property type="evidence" value="ECO:0007669"/>
    <property type="project" value="UniProtKB-KW"/>
</dbReference>
<gene>
    <name evidence="4" type="ORF">A6K24_22980</name>
</gene>
<dbReference type="InterPro" id="IPR011032">
    <property type="entry name" value="GroES-like_sf"/>
</dbReference>
<dbReference type="Pfam" id="PF08240">
    <property type="entry name" value="ADH_N"/>
    <property type="match status" value="1"/>
</dbReference>
<protein>
    <submittedName>
        <fullName evidence="4">Alcohol dehydrogenase</fullName>
    </submittedName>
</protein>
<proteinExistence type="predicted"/>
<dbReference type="Pfam" id="PF00107">
    <property type="entry name" value="ADH_zinc_N"/>
    <property type="match status" value="1"/>
</dbReference>
<dbReference type="InterPro" id="IPR036291">
    <property type="entry name" value="NAD(P)-bd_dom_sf"/>
</dbReference>
<keyword evidence="1" id="KW-0560">Oxidoreductase</keyword>
<organism evidence="4 5">
    <name type="scientific">Metabacillus litoralis</name>
    <dbReference type="NCBI Taxonomy" id="152268"/>
    <lineage>
        <taxon>Bacteria</taxon>
        <taxon>Bacillati</taxon>
        <taxon>Bacillota</taxon>
        <taxon>Bacilli</taxon>
        <taxon>Bacillales</taxon>
        <taxon>Bacillaceae</taxon>
        <taxon>Metabacillus</taxon>
    </lineage>
</organism>
<comment type="caution">
    <text evidence="4">The sequence shown here is derived from an EMBL/GenBank/DDBJ whole genome shotgun (WGS) entry which is preliminary data.</text>
</comment>
<keyword evidence="5" id="KW-1185">Reference proteome</keyword>
<dbReference type="RefSeq" id="WP_066332950.1">
    <property type="nucleotide sequence ID" value="NZ_LWSG01000016.1"/>
</dbReference>
<dbReference type="InterPro" id="IPR013149">
    <property type="entry name" value="ADH-like_C"/>
</dbReference>
<evidence type="ECO:0000313" key="4">
    <source>
        <dbReference type="EMBL" id="OAS86010.1"/>
    </source>
</evidence>
<dbReference type="EMBL" id="LWSG01000016">
    <property type="protein sequence ID" value="OAS86010.1"/>
    <property type="molecule type" value="Genomic_DNA"/>
</dbReference>
<evidence type="ECO:0000313" key="5">
    <source>
        <dbReference type="Proteomes" id="UP000078534"/>
    </source>
</evidence>
<name>A0A179SY22_9BACI</name>
<dbReference type="SUPFAM" id="SSF50129">
    <property type="entry name" value="GroES-like"/>
    <property type="match status" value="1"/>
</dbReference>
<dbReference type="Gene3D" id="3.40.50.720">
    <property type="entry name" value="NAD(P)-binding Rossmann-like Domain"/>
    <property type="match status" value="1"/>
</dbReference>
<dbReference type="Gene3D" id="3.90.180.10">
    <property type="entry name" value="Medium-chain alcohol dehydrogenases, catalytic domain"/>
    <property type="match status" value="1"/>
</dbReference>
<feature type="domain" description="Alcohol dehydrogenase-like C-terminal" evidence="2">
    <location>
        <begin position="170"/>
        <end position="297"/>
    </location>
</feature>
<dbReference type="OrthoDB" id="9770238at2"/>
<sequence>MKVISCEEPKRFTEKEEEIPKIKQGEVLIKVKRIGICGTDIHAYYGNQPFFTYPRVLGHELSGEIVEVGMNDMELKAGDSVAVIPFLECGKCIACRQGKTNCCTNMKVFGVHIDGGMKEYIKLPIDHVLKVNGISFDQAAMIEPLSIGAHAVRRAKLEDNQFALIIGGGPIGLGVMKFAKLAGAKVIAMDIHEERLQFCKEWAHADFTVNALKDPIEEISKITNGDFPEVVFDATGNKSSMMNAFDYVSHGGQLVYVGLVKDDITFNDPEFHKREMSLLGSRNATREDFKYVISCVKNGDIDVNPIITKRFKLDDIGTDFEEVTNPANNIIKAIIEV</sequence>
<evidence type="ECO:0000259" key="2">
    <source>
        <dbReference type="Pfam" id="PF00107"/>
    </source>
</evidence>
<accession>A0A179SY22</accession>
<dbReference type="Proteomes" id="UP000078534">
    <property type="component" value="Unassembled WGS sequence"/>
</dbReference>